<dbReference type="Proteomes" id="UP000236319">
    <property type="component" value="Unassembled WGS sequence"/>
</dbReference>
<feature type="chain" id="PRO_5014138745" evidence="1">
    <location>
        <begin position="21"/>
        <end position="230"/>
    </location>
</feature>
<dbReference type="RefSeq" id="XP_028868537.1">
    <property type="nucleotide sequence ID" value="XM_029012704.1"/>
</dbReference>
<keyword evidence="1" id="KW-0732">Signal</keyword>
<dbReference type="GeneID" id="39876064"/>
<keyword evidence="3" id="KW-1185">Reference proteome</keyword>
<comment type="caution">
    <text evidence="2">The sequence shown here is derived from an EMBL/GenBank/DDBJ whole genome shotgun (WGS) entry which is preliminary data.</text>
</comment>
<reference evidence="2 3" key="1">
    <citation type="journal article" date="2017" name="BMC Genomics">
        <title>Whole-genome assembly of Babesia ovata and comparative genomics between closely related pathogens.</title>
        <authorList>
            <person name="Yamagishi J."/>
            <person name="Asada M."/>
            <person name="Hakimi H."/>
            <person name="Tanaka T.Q."/>
            <person name="Sugimoto C."/>
            <person name="Kawazu S."/>
        </authorList>
    </citation>
    <scope>NUCLEOTIDE SEQUENCE [LARGE SCALE GENOMIC DNA]</scope>
    <source>
        <strain evidence="2 3">Miyake</strain>
    </source>
</reference>
<protein>
    <submittedName>
        <fullName evidence="2">Uncharacterized protein</fullName>
    </submittedName>
</protein>
<sequence>MRYLWACCTIVVQFVIYIDAAYCDFDHPHGSLASSALVRCDMDIDDMASASAICPRQINNTEYVWHPRSTLDEQAHINTYVGGNGRLTSVAISDVVHNDSSNKLIWVESNQSDTELHFNKPPDQFVAITEHRLIFICGTKDFVLSDALQRHIYHFSVTQPQKLPWTPSTPLTEEITKIGNGLGVVFMNRGNAHLPLQGCGGRPSPPSRSRATNLSDELLRCGNLSVNCKH</sequence>
<proteinExistence type="predicted"/>
<dbReference type="AlphaFoldDB" id="A0A2H6KH28"/>
<gene>
    <name evidence="2" type="ORF">BOVATA_037870</name>
</gene>
<accession>A0A2H6KH28</accession>
<dbReference type="VEuPathDB" id="PiroplasmaDB:BOVATA_037870"/>
<feature type="signal peptide" evidence="1">
    <location>
        <begin position="1"/>
        <end position="20"/>
    </location>
</feature>
<dbReference type="EMBL" id="BDSA01000004">
    <property type="protein sequence ID" value="GBE62294.1"/>
    <property type="molecule type" value="Genomic_DNA"/>
</dbReference>
<name>A0A2H6KH28_9APIC</name>
<evidence type="ECO:0000313" key="2">
    <source>
        <dbReference type="EMBL" id="GBE62294.1"/>
    </source>
</evidence>
<evidence type="ECO:0000256" key="1">
    <source>
        <dbReference type="SAM" id="SignalP"/>
    </source>
</evidence>
<dbReference type="OrthoDB" id="10586330at2759"/>
<evidence type="ECO:0000313" key="3">
    <source>
        <dbReference type="Proteomes" id="UP000236319"/>
    </source>
</evidence>
<organism evidence="2 3">
    <name type="scientific">Babesia ovata</name>
    <dbReference type="NCBI Taxonomy" id="189622"/>
    <lineage>
        <taxon>Eukaryota</taxon>
        <taxon>Sar</taxon>
        <taxon>Alveolata</taxon>
        <taxon>Apicomplexa</taxon>
        <taxon>Aconoidasida</taxon>
        <taxon>Piroplasmida</taxon>
        <taxon>Babesiidae</taxon>
        <taxon>Babesia</taxon>
    </lineage>
</organism>